<name>A0A0E9UWS8_ANGAN</name>
<dbReference type="AlphaFoldDB" id="A0A0E9UWS8"/>
<dbReference type="EMBL" id="GBXM01039159">
    <property type="protein sequence ID" value="JAH69418.1"/>
    <property type="molecule type" value="Transcribed_RNA"/>
</dbReference>
<proteinExistence type="predicted"/>
<reference evidence="1" key="1">
    <citation type="submission" date="2014-11" db="EMBL/GenBank/DDBJ databases">
        <authorList>
            <person name="Amaro Gonzalez C."/>
        </authorList>
    </citation>
    <scope>NUCLEOTIDE SEQUENCE</scope>
</reference>
<protein>
    <submittedName>
        <fullName evidence="1">Uncharacterized protein</fullName>
    </submittedName>
</protein>
<evidence type="ECO:0000313" key="1">
    <source>
        <dbReference type="EMBL" id="JAH69418.1"/>
    </source>
</evidence>
<accession>A0A0E9UWS8</accession>
<reference evidence="1" key="2">
    <citation type="journal article" date="2015" name="Fish Shellfish Immunol.">
        <title>Early steps in the European eel (Anguilla anguilla)-Vibrio vulnificus interaction in the gills: Role of the RtxA13 toxin.</title>
        <authorList>
            <person name="Callol A."/>
            <person name="Pajuelo D."/>
            <person name="Ebbesson L."/>
            <person name="Teles M."/>
            <person name="MacKenzie S."/>
            <person name="Amaro C."/>
        </authorList>
    </citation>
    <scope>NUCLEOTIDE SEQUENCE</scope>
</reference>
<dbReference type="EMBL" id="GBXM01026058">
    <property type="protein sequence ID" value="JAH82519.1"/>
    <property type="molecule type" value="Transcribed_RNA"/>
</dbReference>
<sequence length="40" mass="4735">MVSWPLNSLRWDQNKMQSSKLQISAMFLFRRALTLPPTIQ</sequence>
<organism evidence="1">
    <name type="scientific">Anguilla anguilla</name>
    <name type="common">European freshwater eel</name>
    <name type="synonym">Muraena anguilla</name>
    <dbReference type="NCBI Taxonomy" id="7936"/>
    <lineage>
        <taxon>Eukaryota</taxon>
        <taxon>Metazoa</taxon>
        <taxon>Chordata</taxon>
        <taxon>Craniata</taxon>
        <taxon>Vertebrata</taxon>
        <taxon>Euteleostomi</taxon>
        <taxon>Actinopterygii</taxon>
        <taxon>Neopterygii</taxon>
        <taxon>Teleostei</taxon>
        <taxon>Anguilliformes</taxon>
        <taxon>Anguillidae</taxon>
        <taxon>Anguilla</taxon>
    </lineage>
</organism>